<reference evidence="3" key="1">
    <citation type="journal article" date="2019" name="Int. J. Syst. Evol. Microbiol.">
        <title>The Global Catalogue of Microorganisms (GCM) 10K type strain sequencing project: providing services to taxonomists for standard genome sequencing and annotation.</title>
        <authorList>
            <consortium name="The Broad Institute Genomics Platform"/>
            <consortium name="The Broad Institute Genome Sequencing Center for Infectious Disease"/>
            <person name="Wu L."/>
            <person name="Ma J."/>
        </authorList>
    </citation>
    <scope>NUCLEOTIDE SEQUENCE [LARGE SCALE GENOMIC DNA]</scope>
    <source>
        <strain evidence="3">CCUG 60214</strain>
    </source>
</reference>
<dbReference type="InterPro" id="IPR039448">
    <property type="entry name" value="Beta_helix"/>
</dbReference>
<keyword evidence="3" id="KW-1185">Reference proteome</keyword>
<organism evidence="2 3">
    <name type="scientific">Saccharothrix hoggarensis</name>
    <dbReference type="NCBI Taxonomy" id="913853"/>
    <lineage>
        <taxon>Bacteria</taxon>
        <taxon>Bacillati</taxon>
        <taxon>Actinomycetota</taxon>
        <taxon>Actinomycetes</taxon>
        <taxon>Pseudonocardiales</taxon>
        <taxon>Pseudonocardiaceae</taxon>
        <taxon>Saccharothrix</taxon>
    </lineage>
</organism>
<dbReference type="EMBL" id="JBHTLK010000093">
    <property type="protein sequence ID" value="MFD1149154.1"/>
    <property type="molecule type" value="Genomic_DNA"/>
</dbReference>
<dbReference type="SUPFAM" id="SSF51126">
    <property type="entry name" value="Pectin lyase-like"/>
    <property type="match status" value="1"/>
</dbReference>
<dbReference type="InterPro" id="IPR012334">
    <property type="entry name" value="Pectin_lyas_fold"/>
</dbReference>
<gene>
    <name evidence="2" type="ORF">ACFQ3T_18635</name>
</gene>
<accession>A0ABW3QWD4</accession>
<evidence type="ECO:0000313" key="2">
    <source>
        <dbReference type="EMBL" id="MFD1149154.1"/>
    </source>
</evidence>
<protein>
    <submittedName>
        <fullName evidence="2">Nitrous oxide reductase family maturation protein NosD</fullName>
    </submittedName>
</protein>
<dbReference type="Pfam" id="PF13229">
    <property type="entry name" value="Beta_helix"/>
    <property type="match status" value="1"/>
</dbReference>
<name>A0ABW3QWD4_9PSEU</name>
<evidence type="ECO:0000313" key="3">
    <source>
        <dbReference type="Proteomes" id="UP001597168"/>
    </source>
</evidence>
<dbReference type="InterPro" id="IPR011050">
    <property type="entry name" value="Pectin_lyase_fold/virulence"/>
</dbReference>
<dbReference type="InterPro" id="IPR006626">
    <property type="entry name" value="PbH1"/>
</dbReference>
<dbReference type="RefSeq" id="WP_380724567.1">
    <property type="nucleotide sequence ID" value="NZ_JBHTLK010000093.1"/>
</dbReference>
<dbReference type="Gene3D" id="2.160.20.10">
    <property type="entry name" value="Single-stranded right-handed beta-helix, Pectin lyase-like"/>
    <property type="match status" value="1"/>
</dbReference>
<feature type="domain" description="Right handed beta helix" evidence="1">
    <location>
        <begin position="124"/>
        <end position="292"/>
    </location>
</feature>
<sequence length="363" mass="37029">MAVNQTLDQTAPHTADTVIRVEPGQSVQEALDRGGPGATVQLAEGVHSGNVVIAHPGVTLRGAGAGRTVLVPGPVAPSAVPPLHDAPPDVVSGIVVHGADTDTAGGIGEVAVEGLTVRGFSGAGVYAHTVNGLRLHDVEAVDNTIWGLYVRESSDIEVSRCRGEGSRYAGIALAFCSRADAVVADNECVGNAFGVFVDNSSFARVLRNRCHGNAAGMLLLNQVYPGEPEGGVRDCLVADNDVHDNTLAAGGDDPEALGAAGPPISGVGIALIGTERVSLVNNRVHGNQPGGFSLMPAAVVIDSSAEWGGSDAVDNSLEWNTITGNSPLDVRISVDVTRQRLANNVVGVSEPDSVSGRAAEGTQ</sequence>
<dbReference type="SMART" id="SM00710">
    <property type="entry name" value="PbH1"/>
    <property type="match status" value="6"/>
</dbReference>
<evidence type="ECO:0000259" key="1">
    <source>
        <dbReference type="Pfam" id="PF13229"/>
    </source>
</evidence>
<dbReference type="Proteomes" id="UP001597168">
    <property type="component" value="Unassembled WGS sequence"/>
</dbReference>
<comment type="caution">
    <text evidence="2">The sequence shown here is derived from an EMBL/GenBank/DDBJ whole genome shotgun (WGS) entry which is preliminary data.</text>
</comment>
<proteinExistence type="predicted"/>